<comment type="caution">
    <text evidence="4">The sequence shown here is derived from an EMBL/GenBank/DDBJ whole genome shotgun (WGS) entry which is preliminary data.</text>
</comment>
<gene>
    <name evidence="4" type="ORF">QYM36_013604</name>
</gene>
<dbReference type="EMBL" id="JAVRJZ010000017">
    <property type="protein sequence ID" value="KAK2709980.1"/>
    <property type="molecule type" value="Genomic_DNA"/>
</dbReference>
<dbReference type="Gene3D" id="3.40.50.1820">
    <property type="entry name" value="alpha/beta hydrolase"/>
    <property type="match status" value="1"/>
</dbReference>
<dbReference type="SUPFAM" id="SSF53474">
    <property type="entry name" value="alpha/beta-Hydrolases"/>
    <property type="match status" value="1"/>
</dbReference>
<evidence type="ECO:0000256" key="2">
    <source>
        <dbReference type="ARBA" id="ARBA00022963"/>
    </source>
</evidence>
<evidence type="ECO:0000313" key="4">
    <source>
        <dbReference type="EMBL" id="KAK2709980.1"/>
    </source>
</evidence>
<dbReference type="AlphaFoldDB" id="A0AA88L6N9"/>
<keyword evidence="5" id="KW-1185">Reference proteome</keyword>
<organism evidence="4 5">
    <name type="scientific">Artemia franciscana</name>
    <name type="common">Brine shrimp</name>
    <name type="synonym">Artemia sanfranciscana</name>
    <dbReference type="NCBI Taxonomy" id="6661"/>
    <lineage>
        <taxon>Eukaryota</taxon>
        <taxon>Metazoa</taxon>
        <taxon>Ecdysozoa</taxon>
        <taxon>Arthropoda</taxon>
        <taxon>Crustacea</taxon>
        <taxon>Branchiopoda</taxon>
        <taxon>Anostraca</taxon>
        <taxon>Artemiidae</taxon>
        <taxon>Artemia</taxon>
    </lineage>
</organism>
<keyword evidence="2" id="KW-0442">Lipid degradation</keyword>
<dbReference type="PANTHER" id="PTHR45792:SF8">
    <property type="entry name" value="DIACYLGLYCEROL LIPASE-ALPHA"/>
    <property type="match status" value="1"/>
</dbReference>
<proteinExistence type="predicted"/>
<dbReference type="GO" id="GO:0019369">
    <property type="term" value="P:arachidonate metabolic process"/>
    <property type="evidence" value="ECO:0007669"/>
    <property type="project" value="TreeGrafter"/>
</dbReference>
<dbReference type="InterPro" id="IPR052214">
    <property type="entry name" value="DAG_Lipase-Related"/>
</dbReference>
<keyword evidence="3" id="KW-0443">Lipid metabolism</keyword>
<evidence type="ECO:0000256" key="1">
    <source>
        <dbReference type="ARBA" id="ARBA00022801"/>
    </source>
</evidence>
<dbReference type="GO" id="GO:0046340">
    <property type="term" value="P:diacylglycerol catabolic process"/>
    <property type="evidence" value="ECO:0007669"/>
    <property type="project" value="TreeGrafter"/>
</dbReference>
<protein>
    <submittedName>
        <fullName evidence="4">Uncharacterized protein</fullName>
    </submittedName>
</protein>
<accession>A0AA88L6N9</accession>
<dbReference type="PANTHER" id="PTHR45792">
    <property type="entry name" value="DIACYLGLYCEROL LIPASE HOMOLOG-RELATED"/>
    <property type="match status" value="1"/>
</dbReference>
<name>A0AA88L6N9_ARTSF</name>
<dbReference type="InterPro" id="IPR029058">
    <property type="entry name" value="AB_hydrolase_fold"/>
</dbReference>
<keyword evidence="1" id="KW-0378">Hydrolase</keyword>
<sequence length="132" mass="15357">MSSTGETFSKILQERIYQYMWLIKMSAAVAVQKFKYLCDLEDKDIKLVSFNSRLYTLPHFIILDHRSKSIIVGVRGTKSINDVITDLTCNNVVIIEQRRPMYMGHRGMVESATRIKRQIKDILLAFLEEPFP</sequence>
<evidence type="ECO:0000256" key="3">
    <source>
        <dbReference type="ARBA" id="ARBA00023098"/>
    </source>
</evidence>
<reference evidence="4" key="1">
    <citation type="submission" date="2023-07" db="EMBL/GenBank/DDBJ databases">
        <title>Chromosome-level genome assembly of Artemia franciscana.</title>
        <authorList>
            <person name="Jo E."/>
        </authorList>
    </citation>
    <scope>NUCLEOTIDE SEQUENCE</scope>
    <source>
        <tissue evidence="4">Whole body</tissue>
    </source>
</reference>
<dbReference type="GO" id="GO:0016298">
    <property type="term" value="F:lipase activity"/>
    <property type="evidence" value="ECO:0007669"/>
    <property type="project" value="TreeGrafter"/>
</dbReference>
<evidence type="ECO:0000313" key="5">
    <source>
        <dbReference type="Proteomes" id="UP001187531"/>
    </source>
</evidence>
<dbReference type="Proteomes" id="UP001187531">
    <property type="component" value="Unassembled WGS sequence"/>
</dbReference>